<sequence length="158" mass="18357">MNGRNNRYQKDYQNQNRTQESNRQQKSKNQEDPIIIEVKENITKILSKEIDRDGKILIENAMKLGEYLKDKGMTTSQIRNLYNEAKAIDYNKENGPYNVSLLRAKFAYNAGKYKDKVKGFQIIADKALANVDSADKFERFLDFFEAVVAYHRAYGGKE</sequence>
<evidence type="ECO:0000256" key="3">
    <source>
        <dbReference type="ARBA" id="ARBA00016118"/>
    </source>
</evidence>
<dbReference type="GO" id="GO:0003723">
    <property type="term" value="F:RNA binding"/>
    <property type="evidence" value="ECO:0007669"/>
    <property type="project" value="UniProtKB-KW"/>
</dbReference>
<evidence type="ECO:0000256" key="6">
    <source>
        <dbReference type="ARBA" id="ARBA00031723"/>
    </source>
</evidence>
<evidence type="ECO:0000313" key="9">
    <source>
        <dbReference type="Proteomes" id="UP000187485"/>
    </source>
</evidence>
<organism evidence="8 9">
    <name type="scientific">Carboxydothermus pertinax</name>
    <dbReference type="NCBI Taxonomy" id="870242"/>
    <lineage>
        <taxon>Bacteria</taxon>
        <taxon>Bacillati</taxon>
        <taxon>Bacillota</taxon>
        <taxon>Clostridia</taxon>
        <taxon>Thermoanaerobacterales</taxon>
        <taxon>Thermoanaerobacteraceae</taxon>
        <taxon>Carboxydothermus</taxon>
    </lineage>
</organism>
<feature type="compositionally biased region" description="Polar residues" evidence="7">
    <location>
        <begin position="1"/>
        <end position="24"/>
    </location>
</feature>
<gene>
    <name evidence="8" type="ORF">cpu_08990</name>
</gene>
<protein>
    <recommendedName>
        <fullName evidence="3">CRISPR system Cms protein Csm2</fullName>
    </recommendedName>
    <alternativeName>
        <fullName evidence="6">CRISPR type III A-associated protein Csm2</fullName>
    </alternativeName>
</protein>
<dbReference type="InterPro" id="IPR010149">
    <property type="entry name" value="CRISPR-assoc_prot_Csm2_III-A"/>
</dbReference>
<keyword evidence="4" id="KW-0694">RNA-binding</keyword>
<comment type="caution">
    <text evidence="8">The sequence shown here is derived from an EMBL/GenBank/DDBJ whole genome shotgun (WGS) entry which is preliminary data.</text>
</comment>
<evidence type="ECO:0000256" key="4">
    <source>
        <dbReference type="ARBA" id="ARBA00022884"/>
    </source>
</evidence>
<dbReference type="NCBIfam" id="TIGR01870">
    <property type="entry name" value="cas_TM1810_Csm2"/>
    <property type="match status" value="1"/>
</dbReference>
<comment type="function">
    <text evidence="1">This subunit may be involved in monitoring complementarity of crRNA and target RNA.</text>
</comment>
<dbReference type="GO" id="GO:0051607">
    <property type="term" value="P:defense response to virus"/>
    <property type="evidence" value="ECO:0007669"/>
    <property type="project" value="UniProtKB-KW"/>
</dbReference>
<accession>A0A1L8CU59</accession>
<keyword evidence="5" id="KW-0051">Antiviral defense</keyword>
<evidence type="ECO:0000256" key="7">
    <source>
        <dbReference type="SAM" id="MobiDB-lite"/>
    </source>
</evidence>
<dbReference type="Proteomes" id="UP000187485">
    <property type="component" value="Unassembled WGS sequence"/>
</dbReference>
<dbReference type="STRING" id="870242.cpu_08990"/>
<evidence type="ECO:0000256" key="2">
    <source>
        <dbReference type="ARBA" id="ARBA00006896"/>
    </source>
</evidence>
<evidence type="ECO:0000256" key="5">
    <source>
        <dbReference type="ARBA" id="ARBA00023118"/>
    </source>
</evidence>
<evidence type="ECO:0000313" key="8">
    <source>
        <dbReference type="EMBL" id="GAV22389.1"/>
    </source>
</evidence>
<dbReference type="Pfam" id="PF03750">
    <property type="entry name" value="Csm2_III-A"/>
    <property type="match status" value="1"/>
</dbReference>
<name>A0A1L8CU59_9THEO</name>
<dbReference type="AlphaFoldDB" id="A0A1L8CU59"/>
<dbReference type="RefSeq" id="WP_077177172.1">
    <property type="nucleotide sequence ID" value="NZ_BDJK01000012.1"/>
</dbReference>
<proteinExistence type="inferred from homology"/>
<evidence type="ECO:0000256" key="1">
    <source>
        <dbReference type="ARBA" id="ARBA00003640"/>
    </source>
</evidence>
<keyword evidence="9" id="KW-1185">Reference proteome</keyword>
<comment type="similarity">
    <text evidence="2">Belongs to the CRISPR-associated Csm2 family.</text>
</comment>
<reference evidence="9" key="1">
    <citation type="submission" date="2016-12" db="EMBL/GenBank/DDBJ databases">
        <title>Draft Genome Sequences od Carboxydothermus pertinax and islandicus, Hydrogenogenic Carboxydotrophic Bacteria.</title>
        <authorList>
            <person name="Fukuyama Y."/>
            <person name="Ohmae K."/>
            <person name="Yoneda Y."/>
            <person name="Yoshida T."/>
            <person name="Sako Y."/>
        </authorList>
    </citation>
    <scope>NUCLEOTIDE SEQUENCE [LARGE SCALE GENOMIC DNA]</scope>
    <source>
        <strain evidence="9">Ug1</strain>
    </source>
</reference>
<dbReference type="EMBL" id="BDJK01000012">
    <property type="protein sequence ID" value="GAV22389.1"/>
    <property type="molecule type" value="Genomic_DNA"/>
</dbReference>
<dbReference type="OrthoDB" id="1862673at2"/>
<feature type="region of interest" description="Disordered" evidence="7">
    <location>
        <begin position="1"/>
        <end position="32"/>
    </location>
</feature>